<protein>
    <submittedName>
        <fullName evidence="3">Nucleoside-diphosphate-sugar epimerases</fullName>
    </submittedName>
</protein>
<dbReference type="SUPFAM" id="SSF51735">
    <property type="entry name" value="NAD(P)-binding Rossmann-fold domains"/>
    <property type="match status" value="1"/>
</dbReference>
<evidence type="ECO:0000313" key="3">
    <source>
        <dbReference type="EMBL" id="CAJ54634.1"/>
    </source>
</evidence>
<dbReference type="STRING" id="363253.LI0580"/>
<gene>
    <name evidence="3" type="ordered locus">LI0580</name>
</gene>
<keyword evidence="4" id="KW-1185">Reference proteome</keyword>
<dbReference type="InterPro" id="IPR001509">
    <property type="entry name" value="Epimerase_deHydtase"/>
</dbReference>
<dbReference type="EMBL" id="AM180252">
    <property type="protein sequence ID" value="CAJ54634.1"/>
    <property type="molecule type" value="Genomic_DNA"/>
</dbReference>
<sequence length="336" mass="38051">MNVLVTGAAGFIGFHLCRRLLDEGHSVVGIDNLNDYYSVTLKKDRLALLMDEPNFTFSSIDIVNLPNLQELFLQYRFSHVVNLAAQAGVRYSIENPSSYIQSNLVGFGNILECCRHTEVEHLVFASSSSVYGLNTLMPFSVHQGTNHPISLYGASKKANELMAHAYSHLYNLPSTGLRFFTVYGPWGRPDMALFLFTKAILSGEPISVFNEGRMRRDFTYIDDIIEGVIRVMKKTPKINENWNSHSPDPSSSKAPWKIYNIGNNNTVQLSEFIEVLEVELGKKAIKEYLPMQPGDVEATWADIDDLKHDVDFSPNTPIEYGIKKFVEWYKSYYLIA</sequence>
<evidence type="ECO:0000259" key="2">
    <source>
        <dbReference type="Pfam" id="PF01370"/>
    </source>
</evidence>
<dbReference type="InterPro" id="IPR036291">
    <property type="entry name" value="NAD(P)-bd_dom_sf"/>
</dbReference>
<dbReference type="RefSeq" id="WP_011526663.1">
    <property type="nucleotide sequence ID" value="NC_008011.1"/>
</dbReference>
<dbReference type="CDD" id="cd05253">
    <property type="entry name" value="UDP_GE_SDE_e"/>
    <property type="match status" value="1"/>
</dbReference>
<dbReference type="OrthoDB" id="9802815at2"/>
<dbReference type="PRINTS" id="PR01713">
    <property type="entry name" value="NUCEPIMERASE"/>
</dbReference>
<dbReference type="HOGENOM" id="CLU_007383_1_7_7"/>
<reference evidence="3 4" key="1">
    <citation type="submission" date="2005-11" db="EMBL/GenBank/DDBJ databases">
        <title>The complete genome sequence of Lawsonia intracellularis: the causative agent of proliferative enteropathy.</title>
        <authorList>
            <person name="Kaur K."/>
            <person name="Zhang Q."/>
            <person name="Beckler D."/>
            <person name="Munir S."/>
            <person name="Li L."/>
            <person name="Kinsley K."/>
            <person name="Herron L."/>
            <person name="Peterson A."/>
            <person name="May B."/>
            <person name="Singh S."/>
            <person name="Gebhart C."/>
            <person name="Kapur V."/>
        </authorList>
    </citation>
    <scope>NUCLEOTIDE SEQUENCE [LARGE SCALE GENOMIC DNA]</scope>
    <source>
        <strain evidence="3 4">PHE/MN1-00</strain>
    </source>
</reference>
<proteinExistence type="predicted"/>
<name>Q1MQU3_LAWIP</name>
<evidence type="ECO:0000256" key="1">
    <source>
        <dbReference type="ARBA" id="ARBA00023027"/>
    </source>
</evidence>
<accession>Q1MQU3</accession>
<feature type="domain" description="NAD-dependent epimerase/dehydratase" evidence="2">
    <location>
        <begin position="3"/>
        <end position="235"/>
    </location>
</feature>
<dbReference type="Proteomes" id="UP000002430">
    <property type="component" value="Chromosome"/>
</dbReference>
<organism evidence="3 4">
    <name type="scientific">Lawsonia intracellularis (strain PHE/MN1-00)</name>
    <dbReference type="NCBI Taxonomy" id="363253"/>
    <lineage>
        <taxon>Bacteria</taxon>
        <taxon>Pseudomonadati</taxon>
        <taxon>Thermodesulfobacteriota</taxon>
        <taxon>Desulfovibrionia</taxon>
        <taxon>Desulfovibrionales</taxon>
        <taxon>Desulfovibrionaceae</taxon>
        <taxon>Lawsonia</taxon>
    </lineage>
</organism>
<evidence type="ECO:0000313" key="4">
    <source>
        <dbReference type="Proteomes" id="UP000002430"/>
    </source>
</evidence>
<dbReference type="KEGG" id="lip:LI0580"/>
<dbReference type="Gene3D" id="3.40.50.720">
    <property type="entry name" value="NAD(P)-binding Rossmann-like Domain"/>
    <property type="match status" value="1"/>
</dbReference>
<keyword evidence="1" id="KW-0520">NAD</keyword>
<dbReference type="Pfam" id="PF01370">
    <property type="entry name" value="Epimerase"/>
    <property type="match status" value="1"/>
</dbReference>
<dbReference type="eggNOG" id="COG0451">
    <property type="taxonomic scope" value="Bacteria"/>
</dbReference>
<dbReference type="AlphaFoldDB" id="Q1MQU3"/>
<dbReference type="PANTHER" id="PTHR43574">
    <property type="entry name" value="EPIMERASE-RELATED"/>
    <property type="match status" value="1"/>
</dbReference>